<protein>
    <submittedName>
        <fullName evidence="1">Uncharacterized protein</fullName>
    </submittedName>
</protein>
<evidence type="ECO:0000313" key="2">
    <source>
        <dbReference type="Proteomes" id="UP000214596"/>
    </source>
</evidence>
<reference evidence="1 2" key="1">
    <citation type="journal article" date="2017" name="Appl. Environ. Microbiol.">
        <title>Parallel evolution of two clades of a major Atlantic endemic Vibrio parahaemolyticus pathogen lineage by independent acquisition of related pathogenicity islands.</title>
        <authorList>
            <person name="Xu F."/>
            <person name="Gonzalez-Escalona N."/>
            <person name="Drees K.P."/>
            <person name="Sebra R.P."/>
            <person name="Cooper V.S."/>
            <person name="Jones S.H."/>
            <person name="Whistler C.A."/>
        </authorList>
    </citation>
    <scope>NUCLEOTIDE SEQUENCE [LARGE SCALE GENOMIC DNA]</scope>
    <source>
        <strain evidence="1 2">MAVP-3</strain>
    </source>
</reference>
<dbReference type="EMBL" id="NIXT01005567">
    <property type="protein sequence ID" value="OXE03663.1"/>
    <property type="molecule type" value="Genomic_DNA"/>
</dbReference>
<organism evidence="1 2">
    <name type="scientific">Vibrio parahaemolyticus</name>
    <dbReference type="NCBI Taxonomy" id="670"/>
    <lineage>
        <taxon>Bacteria</taxon>
        <taxon>Pseudomonadati</taxon>
        <taxon>Pseudomonadota</taxon>
        <taxon>Gammaproteobacteria</taxon>
        <taxon>Vibrionales</taxon>
        <taxon>Vibrionaceae</taxon>
        <taxon>Vibrio</taxon>
    </lineage>
</organism>
<feature type="non-terminal residue" evidence="1">
    <location>
        <position position="1"/>
    </location>
</feature>
<proteinExistence type="predicted"/>
<evidence type="ECO:0000313" key="1">
    <source>
        <dbReference type="EMBL" id="OXE03663.1"/>
    </source>
</evidence>
<gene>
    <name evidence="1" type="ORF">CA163_39445</name>
</gene>
<accession>A0A227HCF5</accession>
<feature type="non-terminal residue" evidence="1">
    <location>
        <position position="74"/>
    </location>
</feature>
<dbReference type="AlphaFoldDB" id="A0A227HCF5"/>
<sequence>VAGAAALLWAYKYADQLSDPATCQDASGVPCNQMIRMMLEQGADPIGADGQDLQSISQYGRLNLVGALTATPSE</sequence>
<comment type="caution">
    <text evidence="1">The sequence shown here is derived from an EMBL/GenBank/DDBJ whole genome shotgun (WGS) entry which is preliminary data.</text>
</comment>
<dbReference type="Proteomes" id="UP000214596">
    <property type="component" value="Unassembled WGS sequence"/>
</dbReference>
<name>A0A227HCF5_VIBPH</name>